<dbReference type="PANTHER" id="PTHR20931:SF0">
    <property type="entry name" value="TETRATRICOPEPTIDE REPEAT PROTEIN 30"/>
    <property type="match status" value="1"/>
</dbReference>
<dbReference type="VEuPathDB" id="ToxoDB:EMWEY_00000070"/>
<dbReference type="PANTHER" id="PTHR20931">
    <property type="entry name" value="TETRATRICOPEPTIDE REPEAT PROTEIN 30"/>
    <property type="match status" value="1"/>
</dbReference>
<dbReference type="InterPro" id="IPR039941">
    <property type="entry name" value="TT30"/>
</dbReference>
<dbReference type="GO" id="GO:0042073">
    <property type="term" value="P:intraciliary transport"/>
    <property type="evidence" value="ECO:0007669"/>
    <property type="project" value="TreeGrafter"/>
</dbReference>
<evidence type="ECO:0000313" key="3">
    <source>
        <dbReference type="EMBL" id="CDJ55925.1"/>
    </source>
</evidence>
<dbReference type="RefSeq" id="XP_013332575.1">
    <property type="nucleotide sequence ID" value="XM_013477121.1"/>
</dbReference>
<reference evidence="3" key="2">
    <citation type="submission" date="2013-10" db="EMBL/GenBank/DDBJ databases">
        <authorList>
            <person name="Aslett M."/>
        </authorList>
    </citation>
    <scope>NUCLEOTIDE SEQUENCE [LARGE SCALE GENOMIC DNA]</scope>
    <source>
        <strain evidence="3">Weybridge</strain>
    </source>
</reference>
<sequence>MVPSSPLEARRRLESLETQMRQQIRELQEHRVLVALAKLYNAEGMVAKAELLLGSYGSLCSDNTYWKINMGHILFMQKKYDKCLSLYEDSVRKDVPGHTLERWEVVALSNALVANILLGHLDRAQQLLNLLNASEQPDSRSAPFTSGCSTSIPHCSVVKLIVGTLYCAEKAYEYGLRTVLESLDPIEKVLNAETWGYCKACIGSLLTDVALGNFVLDYQLKRTISAVLLRIENKAINLPVRRGSTHLQARRVPLGDG</sequence>
<evidence type="ECO:0000313" key="4">
    <source>
        <dbReference type="Proteomes" id="UP000030763"/>
    </source>
</evidence>
<dbReference type="GO" id="GO:0120170">
    <property type="term" value="F:intraciliary transport particle B binding"/>
    <property type="evidence" value="ECO:0007669"/>
    <property type="project" value="TreeGrafter"/>
</dbReference>
<dbReference type="AlphaFoldDB" id="U6M2K8"/>
<organism evidence="3 4">
    <name type="scientific">Eimeria maxima</name>
    <name type="common">Coccidian parasite</name>
    <dbReference type="NCBI Taxonomy" id="5804"/>
    <lineage>
        <taxon>Eukaryota</taxon>
        <taxon>Sar</taxon>
        <taxon>Alveolata</taxon>
        <taxon>Apicomplexa</taxon>
        <taxon>Conoidasida</taxon>
        <taxon>Coccidia</taxon>
        <taxon>Eucoccidiorida</taxon>
        <taxon>Eimeriorina</taxon>
        <taxon>Eimeriidae</taxon>
        <taxon>Eimeria</taxon>
    </lineage>
</organism>
<dbReference type="GO" id="GO:0005879">
    <property type="term" value="C:axonemal microtubule"/>
    <property type="evidence" value="ECO:0007669"/>
    <property type="project" value="TreeGrafter"/>
</dbReference>
<accession>U6M2K8</accession>
<dbReference type="SUPFAM" id="SSF48452">
    <property type="entry name" value="TPR-like"/>
    <property type="match status" value="1"/>
</dbReference>
<proteinExistence type="predicted"/>
<dbReference type="Gene3D" id="1.25.40.10">
    <property type="entry name" value="Tetratricopeptide repeat domain"/>
    <property type="match status" value="1"/>
</dbReference>
<reference evidence="3" key="1">
    <citation type="submission" date="2013-10" db="EMBL/GenBank/DDBJ databases">
        <title>Genomic analysis of the causative agents of coccidiosis in chickens.</title>
        <authorList>
            <person name="Reid A.J."/>
            <person name="Blake D."/>
            <person name="Billington K."/>
            <person name="Browne H."/>
            <person name="Dunn M."/>
            <person name="Hung S."/>
            <person name="Kawahara F."/>
            <person name="Miranda-Saavedra D."/>
            <person name="Mourier T."/>
            <person name="Nagra H."/>
            <person name="Otto T.D."/>
            <person name="Rawlings N."/>
            <person name="Sanchez A."/>
            <person name="Sanders M."/>
            <person name="Subramaniam C."/>
            <person name="Tay Y."/>
            <person name="Dear P."/>
            <person name="Doerig C."/>
            <person name="Gruber A."/>
            <person name="Parkinson J."/>
            <person name="Shirley M."/>
            <person name="Wan K.L."/>
            <person name="Berriman M."/>
            <person name="Tomley F."/>
            <person name="Pain A."/>
        </authorList>
    </citation>
    <scope>NUCLEOTIDE SEQUENCE [LARGE SCALE GENOMIC DNA]</scope>
    <source>
        <strain evidence="3">Weybridge</strain>
    </source>
</reference>
<name>U6M2K8_EIMMA</name>
<dbReference type="OrthoDB" id="347405at2759"/>
<evidence type="ECO:0000256" key="1">
    <source>
        <dbReference type="ARBA" id="ARBA00022737"/>
    </source>
</evidence>
<evidence type="ECO:0000256" key="2">
    <source>
        <dbReference type="ARBA" id="ARBA00022803"/>
    </source>
</evidence>
<dbReference type="OMA" id="RICACEY"/>
<keyword evidence="4" id="KW-1185">Reference proteome</keyword>
<keyword evidence="2" id="KW-0802">TPR repeat</keyword>
<dbReference type="GeneID" id="25333993"/>
<protein>
    <submittedName>
        <fullName evidence="3">Uncharacterized protein</fullName>
    </submittedName>
</protein>
<gene>
    <name evidence="3" type="ORF">EMWEY_00000070</name>
</gene>
<dbReference type="Proteomes" id="UP000030763">
    <property type="component" value="Unassembled WGS sequence"/>
</dbReference>
<dbReference type="GO" id="GO:0030992">
    <property type="term" value="C:intraciliary transport particle B"/>
    <property type="evidence" value="ECO:0007669"/>
    <property type="project" value="TreeGrafter"/>
</dbReference>
<dbReference type="InterPro" id="IPR011990">
    <property type="entry name" value="TPR-like_helical_dom_sf"/>
</dbReference>
<dbReference type="EMBL" id="HG718748">
    <property type="protein sequence ID" value="CDJ55925.1"/>
    <property type="molecule type" value="Genomic_DNA"/>
</dbReference>
<keyword evidence="1" id="KW-0677">Repeat</keyword>